<evidence type="ECO:0000259" key="2">
    <source>
        <dbReference type="Pfam" id="PF07727"/>
    </source>
</evidence>
<dbReference type="InterPro" id="IPR043502">
    <property type="entry name" value="DNA/RNA_pol_sf"/>
</dbReference>
<organism evidence="3 4">
    <name type="scientific">Tanacetum coccineum</name>
    <dbReference type="NCBI Taxonomy" id="301880"/>
    <lineage>
        <taxon>Eukaryota</taxon>
        <taxon>Viridiplantae</taxon>
        <taxon>Streptophyta</taxon>
        <taxon>Embryophyta</taxon>
        <taxon>Tracheophyta</taxon>
        <taxon>Spermatophyta</taxon>
        <taxon>Magnoliopsida</taxon>
        <taxon>eudicotyledons</taxon>
        <taxon>Gunneridae</taxon>
        <taxon>Pentapetalae</taxon>
        <taxon>asterids</taxon>
        <taxon>campanulids</taxon>
        <taxon>Asterales</taxon>
        <taxon>Asteraceae</taxon>
        <taxon>Asteroideae</taxon>
        <taxon>Anthemideae</taxon>
        <taxon>Anthemidinae</taxon>
        <taxon>Tanacetum</taxon>
    </lineage>
</organism>
<feature type="region of interest" description="Disordered" evidence="1">
    <location>
        <begin position="687"/>
        <end position="709"/>
    </location>
</feature>
<comment type="caution">
    <text evidence="3">The sequence shown here is derived from an EMBL/GenBank/DDBJ whole genome shotgun (WGS) entry which is preliminary data.</text>
</comment>
<feature type="domain" description="Reverse transcriptase Ty1/copia-type" evidence="2">
    <location>
        <begin position="362"/>
        <end position="590"/>
    </location>
</feature>
<dbReference type="InterPro" id="IPR013103">
    <property type="entry name" value="RVT_2"/>
</dbReference>
<evidence type="ECO:0000313" key="4">
    <source>
        <dbReference type="Proteomes" id="UP001151760"/>
    </source>
</evidence>
<dbReference type="PANTHER" id="PTHR11439:SF508">
    <property type="entry name" value="RNA-DIRECTED DNA POLYMERASE"/>
    <property type="match status" value="1"/>
</dbReference>
<dbReference type="Pfam" id="PF07727">
    <property type="entry name" value="RVT_2"/>
    <property type="match status" value="2"/>
</dbReference>
<dbReference type="Proteomes" id="UP001151760">
    <property type="component" value="Unassembled WGS sequence"/>
</dbReference>
<sequence>MHQPVHDFVIHQPGHGETQSATPIDETIQSKGNVGTNNVVLVFQNVFENQIEEVNLRKCFRASKLLAKLNDYVLDNKSKASKDLNWINAMNNEMQALYENDTWELVDLPFGKKPFGRKPIGSKCVFRIKYMSTGEIERYKAMLVSKGFNQREGIDYEETFSLVVKMSTIRLLACRHVVTHLLENIVLAHKETGDDKYLRNITSYQKLVWKLIYMCMTRPDISYDVHCLSQQLHAPLQSQFNIGLRMLRYLKIAHSYGIDFSKDNTVFNVTASTDSDWAKCHMTRRAMASATCEIMWVLKILKDLGLKDLVYVALHCDNKSAIQIAANLVMHEKTKHFDLDVHLASGLIKTVKVDSKSQVADILTKALRSAQHDENGIVSRNKARLVAQGYNQQEGIDYDETYALIARLESIRILLAIAYANDFKLYQMDVKSAFLNGFINEEVYVAQPSGFIDFKKLNYVYKLKKSLYGLKQSPKAWYDRLKAFFIKHEYSIGMVDNTLFTKKLKSHLIIVQIYVDEIIFGSTSQNLCDEFAKIMHDKFKMSMMGKLNFFLGLQIKRIEDRIFFNQSKYIKEMLKKFRLEDTKPTKTPMSTEIKLTKDNEADSVDSSKYRGMISSLLYLTPPATTQPPPPATGKLFRRVFRPSPKVLPIPRSIRSTTSRAATSTPPTTAAAAIIVIIIIAAAATSAGPHHHSMRPHHPLTPPQLAPHHPRNHAATIITAPGRVRSVWYNDPGRGCVGFVTTGNGCVRLMLSPPAGAFGLAA</sequence>
<evidence type="ECO:0000256" key="1">
    <source>
        <dbReference type="SAM" id="MobiDB-lite"/>
    </source>
</evidence>
<protein>
    <submittedName>
        <fullName evidence="3">Retrovirus-related pol polyprotein from transposon TNT 1-94</fullName>
    </submittedName>
</protein>
<dbReference type="SUPFAM" id="SSF56672">
    <property type="entry name" value="DNA/RNA polymerases"/>
    <property type="match status" value="1"/>
</dbReference>
<evidence type="ECO:0000313" key="3">
    <source>
        <dbReference type="EMBL" id="GJS63007.1"/>
    </source>
</evidence>
<gene>
    <name evidence="3" type="ORF">Tco_0677571</name>
</gene>
<reference evidence="3" key="2">
    <citation type="submission" date="2022-01" db="EMBL/GenBank/DDBJ databases">
        <authorList>
            <person name="Yamashiro T."/>
            <person name="Shiraishi A."/>
            <person name="Satake H."/>
            <person name="Nakayama K."/>
        </authorList>
    </citation>
    <scope>NUCLEOTIDE SEQUENCE</scope>
</reference>
<accession>A0ABQ4XD72</accession>
<reference evidence="3" key="1">
    <citation type="journal article" date="2022" name="Int. J. Mol. Sci.">
        <title>Draft Genome of Tanacetum Coccineum: Genomic Comparison of Closely Related Tanacetum-Family Plants.</title>
        <authorList>
            <person name="Yamashiro T."/>
            <person name="Shiraishi A."/>
            <person name="Nakayama K."/>
            <person name="Satake H."/>
        </authorList>
    </citation>
    <scope>NUCLEOTIDE SEQUENCE</scope>
</reference>
<dbReference type="PANTHER" id="PTHR11439">
    <property type="entry name" value="GAG-POL-RELATED RETROTRANSPOSON"/>
    <property type="match status" value="1"/>
</dbReference>
<name>A0ABQ4XD72_9ASTR</name>
<dbReference type="CDD" id="cd09272">
    <property type="entry name" value="RNase_HI_RT_Ty1"/>
    <property type="match status" value="1"/>
</dbReference>
<proteinExistence type="predicted"/>
<keyword evidence="4" id="KW-1185">Reference proteome</keyword>
<feature type="domain" description="Reverse transcriptase Ty1/copia-type" evidence="2">
    <location>
        <begin position="100"/>
        <end position="174"/>
    </location>
</feature>
<dbReference type="EMBL" id="BQNB010009400">
    <property type="protein sequence ID" value="GJS63007.1"/>
    <property type="molecule type" value="Genomic_DNA"/>
</dbReference>
<feature type="compositionally biased region" description="Basic residues" evidence="1">
    <location>
        <begin position="688"/>
        <end position="697"/>
    </location>
</feature>